<evidence type="ECO:0000256" key="5">
    <source>
        <dbReference type="ARBA" id="ARBA00022989"/>
    </source>
</evidence>
<dbReference type="InterPro" id="IPR000515">
    <property type="entry name" value="MetI-like"/>
</dbReference>
<sequence>MRTHLLRRTSLEVVAVLVALVVFVVPFLFMFLTASKDESESADLTFALPTEWKILDNIKGVFEARDGMLFTAFRNSIVLTVVSVTILVVLCAMVGYVIQRRPGRAADIANALVLSGLIIPPAVVPTIWVLQQLHVFKTLPGLILVEVAFNMSFCVLLFRAFVAAIPRELDEAAMIDGCTGLSLFFRVIFPLLRPVTITVILTSSVFIFNDFVNPLYFLPGDENATVQLTLYNFTNQFDTQYNLLFMNIVLVTVPPLVLFIFFNRKIVAGMTSGAVKG</sequence>
<evidence type="ECO:0000313" key="10">
    <source>
        <dbReference type="Proteomes" id="UP001597046"/>
    </source>
</evidence>
<feature type="transmembrane region" description="Helical" evidence="7">
    <location>
        <begin position="241"/>
        <end position="262"/>
    </location>
</feature>
<gene>
    <name evidence="9" type="ORF">ACFQ2V_19880</name>
</gene>
<keyword evidence="6 7" id="KW-0472">Membrane</keyword>
<keyword evidence="2 7" id="KW-0813">Transport</keyword>
<accession>A0ABW3N327</accession>
<feature type="transmembrane region" description="Helical" evidence="7">
    <location>
        <begin position="183"/>
        <end position="208"/>
    </location>
</feature>
<comment type="subcellular location">
    <subcellularLocation>
        <location evidence="1 7">Cell membrane</location>
        <topology evidence="1 7">Multi-pass membrane protein</topology>
    </subcellularLocation>
</comment>
<feature type="transmembrane region" description="Helical" evidence="7">
    <location>
        <begin position="110"/>
        <end position="130"/>
    </location>
</feature>
<dbReference type="PANTHER" id="PTHR43744">
    <property type="entry name" value="ABC TRANSPORTER PERMEASE PROTEIN MG189-RELATED-RELATED"/>
    <property type="match status" value="1"/>
</dbReference>
<organism evidence="9 10">
    <name type="scientific">Terrabacter terrigena</name>
    <dbReference type="NCBI Taxonomy" id="574718"/>
    <lineage>
        <taxon>Bacteria</taxon>
        <taxon>Bacillati</taxon>
        <taxon>Actinomycetota</taxon>
        <taxon>Actinomycetes</taxon>
        <taxon>Micrococcales</taxon>
        <taxon>Intrasporangiaceae</taxon>
        <taxon>Terrabacter</taxon>
    </lineage>
</organism>
<evidence type="ECO:0000256" key="7">
    <source>
        <dbReference type="RuleBase" id="RU363032"/>
    </source>
</evidence>
<reference evidence="10" key="1">
    <citation type="journal article" date="2019" name="Int. J. Syst. Evol. Microbiol.">
        <title>The Global Catalogue of Microorganisms (GCM) 10K type strain sequencing project: providing services to taxonomists for standard genome sequencing and annotation.</title>
        <authorList>
            <consortium name="The Broad Institute Genomics Platform"/>
            <consortium name="The Broad Institute Genome Sequencing Center for Infectious Disease"/>
            <person name="Wu L."/>
            <person name="Ma J."/>
        </authorList>
    </citation>
    <scope>NUCLEOTIDE SEQUENCE [LARGE SCALE GENOMIC DNA]</scope>
    <source>
        <strain evidence="10">CCUG 57508</strain>
    </source>
</reference>
<feature type="transmembrane region" description="Helical" evidence="7">
    <location>
        <begin position="12"/>
        <end position="34"/>
    </location>
</feature>
<keyword evidence="4 7" id="KW-0812">Transmembrane</keyword>
<evidence type="ECO:0000256" key="1">
    <source>
        <dbReference type="ARBA" id="ARBA00004651"/>
    </source>
</evidence>
<dbReference type="InterPro" id="IPR035906">
    <property type="entry name" value="MetI-like_sf"/>
</dbReference>
<keyword evidence="3" id="KW-1003">Cell membrane</keyword>
<comment type="caution">
    <text evidence="9">The sequence shown here is derived from an EMBL/GenBank/DDBJ whole genome shotgun (WGS) entry which is preliminary data.</text>
</comment>
<dbReference type="RefSeq" id="WP_386054679.1">
    <property type="nucleotide sequence ID" value="NZ_JBHTKH010000021.1"/>
</dbReference>
<dbReference type="Proteomes" id="UP001597046">
    <property type="component" value="Unassembled WGS sequence"/>
</dbReference>
<evidence type="ECO:0000256" key="3">
    <source>
        <dbReference type="ARBA" id="ARBA00022475"/>
    </source>
</evidence>
<evidence type="ECO:0000313" key="9">
    <source>
        <dbReference type="EMBL" id="MFD1056572.1"/>
    </source>
</evidence>
<dbReference type="SUPFAM" id="SSF161098">
    <property type="entry name" value="MetI-like"/>
    <property type="match status" value="1"/>
</dbReference>
<feature type="transmembrane region" description="Helical" evidence="7">
    <location>
        <begin position="77"/>
        <end position="98"/>
    </location>
</feature>
<evidence type="ECO:0000256" key="4">
    <source>
        <dbReference type="ARBA" id="ARBA00022692"/>
    </source>
</evidence>
<dbReference type="PROSITE" id="PS50928">
    <property type="entry name" value="ABC_TM1"/>
    <property type="match status" value="1"/>
</dbReference>
<evidence type="ECO:0000259" key="8">
    <source>
        <dbReference type="PROSITE" id="PS50928"/>
    </source>
</evidence>
<dbReference type="Gene3D" id="1.10.3720.10">
    <property type="entry name" value="MetI-like"/>
    <property type="match status" value="1"/>
</dbReference>
<dbReference type="PANTHER" id="PTHR43744:SF3">
    <property type="entry name" value="LACTOSE TRANSPORT SYSTEM PERMEASE PROTEIN LACG"/>
    <property type="match status" value="1"/>
</dbReference>
<protein>
    <submittedName>
        <fullName evidence="9">Carbohydrate ABC transporter permease</fullName>
    </submittedName>
</protein>
<dbReference type="Pfam" id="PF00528">
    <property type="entry name" value="BPD_transp_1"/>
    <property type="match status" value="1"/>
</dbReference>
<name>A0ABW3N327_9MICO</name>
<dbReference type="EMBL" id="JBHTKH010000021">
    <property type="protein sequence ID" value="MFD1056572.1"/>
    <property type="molecule type" value="Genomic_DNA"/>
</dbReference>
<feature type="transmembrane region" description="Helical" evidence="7">
    <location>
        <begin position="142"/>
        <end position="162"/>
    </location>
</feature>
<feature type="domain" description="ABC transmembrane type-1" evidence="8">
    <location>
        <begin position="73"/>
        <end position="262"/>
    </location>
</feature>
<dbReference type="CDD" id="cd06261">
    <property type="entry name" value="TM_PBP2"/>
    <property type="match status" value="1"/>
</dbReference>
<proteinExistence type="inferred from homology"/>
<comment type="similarity">
    <text evidence="7">Belongs to the binding-protein-dependent transport system permease family.</text>
</comment>
<evidence type="ECO:0000256" key="2">
    <source>
        <dbReference type="ARBA" id="ARBA00022448"/>
    </source>
</evidence>
<keyword evidence="10" id="KW-1185">Reference proteome</keyword>
<keyword evidence="5 7" id="KW-1133">Transmembrane helix</keyword>
<evidence type="ECO:0000256" key="6">
    <source>
        <dbReference type="ARBA" id="ARBA00023136"/>
    </source>
</evidence>